<dbReference type="Gene3D" id="3.30.1310.10">
    <property type="entry name" value="Nucleoid-associated protein YbaB-like domain"/>
    <property type="match status" value="1"/>
</dbReference>
<dbReference type="KEGG" id="bcv:Bcav_3830"/>
<gene>
    <name evidence="2" type="ordered locus">Bcav_3830</name>
</gene>
<dbReference type="eggNOG" id="ENOG503446N">
    <property type="taxonomic scope" value="Bacteria"/>
</dbReference>
<dbReference type="Proteomes" id="UP000007962">
    <property type="component" value="Chromosome"/>
</dbReference>
<name>C5C4E8_BEUC1</name>
<dbReference type="InterPro" id="IPR036894">
    <property type="entry name" value="YbaB-like_sf"/>
</dbReference>
<evidence type="ECO:0000313" key="3">
    <source>
        <dbReference type="Proteomes" id="UP000007962"/>
    </source>
</evidence>
<organism evidence="2 3">
    <name type="scientific">Beutenbergia cavernae (strain ATCC BAA-8 / DSM 12333 / CCUG 43141 / JCM 11478 / NBRC 16432 / NCIMB 13614 / HKI 0122)</name>
    <dbReference type="NCBI Taxonomy" id="471853"/>
    <lineage>
        <taxon>Bacteria</taxon>
        <taxon>Bacillati</taxon>
        <taxon>Actinomycetota</taxon>
        <taxon>Actinomycetes</taxon>
        <taxon>Micrococcales</taxon>
        <taxon>Beutenbergiaceae</taxon>
        <taxon>Beutenbergia</taxon>
    </lineage>
</organism>
<evidence type="ECO:0000313" key="2">
    <source>
        <dbReference type="EMBL" id="ACQ82072.1"/>
    </source>
</evidence>
<accession>C5C4E8</accession>
<protein>
    <recommendedName>
        <fullName evidence="4">YbaB/EbfC DNA-binding family protein</fullName>
    </recommendedName>
</protein>
<dbReference type="OrthoDB" id="3295730at2"/>
<evidence type="ECO:0008006" key="4">
    <source>
        <dbReference type="Google" id="ProtNLM"/>
    </source>
</evidence>
<keyword evidence="3" id="KW-1185">Reference proteome</keyword>
<reference evidence="2 3" key="1">
    <citation type="journal article" date="2009" name="Stand. Genomic Sci.">
        <title>Complete genome sequence of Beutenbergia cavernae type strain (HKI 0122).</title>
        <authorList>
            <person name="Land M."/>
            <person name="Pukall R."/>
            <person name="Abt B."/>
            <person name="Goker M."/>
            <person name="Rohde M."/>
            <person name="Glavina Del Rio T."/>
            <person name="Tice H."/>
            <person name="Copeland A."/>
            <person name="Cheng J.F."/>
            <person name="Lucas S."/>
            <person name="Chen F."/>
            <person name="Nolan M."/>
            <person name="Bruce D."/>
            <person name="Goodwin L."/>
            <person name="Pitluck S."/>
            <person name="Ivanova N."/>
            <person name="Mavromatis K."/>
            <person name="Ovchinnikova G."/>
            <person name="Pati A."/>
            <person name="Chen A."/>
            <person name="Palaniappan K."/>
            <person name="Hauser L."/>
            <person name="Chang Y.J."/>
            <person name="Jefferies C.C."/>
            <person name="Saunders E."/>
            <person name="Brettin T."/>
            <person name="Detter J.C."/>
            <person name="Han C."/>
            <person name="Chain P."/>
            <person name="Bristow J."/>
            <person name="Eisen J.A."/>
            <person name="Markowitz V."/>
            <person name="Hugenholtz P."/>
            <person name="Kyrpides N.C."/>
            <person name="Klenk H.P."/>
            <person name="Lapidus A."/>
        </authorList>
    </citation>
    <scope>NUCLEOTIDE SEQUENCE [LARGE SCALE GENOMIC DNA]</scope>
    <source>
        <strain evidence="3">ATCC BAA-8 / DSM 12333 / NBRC 16432</strain>
    </source>
</reference>
<sequence>MTGSSDDLYELHDEIDSQVQSFERAAAASAGPAEATDESRSIEVRAAADGGIEQLTIRDTWREHYPPAGLGAAVLATYASAGAERARGWSTTLAEDLDDDSARPRPTPFAHETVVGQLQEIMDAQPDRAVDVETSLNALVGILHEMNQGLDQTVRIVRERAAAEHPGRSSSGKVVATVNGAGVLTGLEYDEQWLENRHAYNITRETTEAVEAARRTAAMATPSDPIDGTPLADVIRTTQDPRALAERMRFTG</sequence>
<feature type="compositionally biased region" description="Low complexity" evidence="1">
    <location>
        <begin position="25"/>
        <end position="34"/>
    </location>
</feature>
<dbReference type="EMBL" id="CP001618">
    <property type="protein sequence ID" value="ACQ82072.1"/>
    <property type="molecule type" value="Genomic_DNA"/>
</dbReference>
<evidence type="ECO:0000256" key="1">
    <source>
        <dbReference type="SAM" id="MobiDB-lite"/>
    </source>
</evidence>
<dbReference type="RefSeq" id="WP_015884309.1">
    <property type="nucleotide sequence ID" value="NC_012669.1"/>
</dbReference>
<feature type="region of interest" description="Disordered" evidence="1">
    <location>
        <begin position="1"/>
        <end position="41"/>
    </location>
</feature>
<proteinExistence type="predicted"/>
<dbReference type="STRING" id="471853.Bcav_3830"/>
<dbReference type="AlphaFoldDB" id="C5C4E8"/>
<dbReference type="HOGENOM" id="CLU_1114142_0_0_11"/>